<sequence length="123" mass="14540">MIRIEGTDLSPTVVLDPERGSFEISGISVPENSSEIFSPVLQHIRKYKDKPQVNTTLTVKMEYFNTSTSKYILDILTEFQEMRNNKVSEVTIYWYYKEEDEDMKEIGQDFRDLLRIPIQFEVY</sequence>
<feature type="domain" description="SiaC family regulatory phosphoprotein" evidence="1">
    <location>
        <begin position="4"/>
        <end position="121"/>
    </location>
</feature>
<name>A0ABT8F8A8_9BACT</name>
<evidence type="ECO:0000259" key="1">
    <source>
        <dbReference type="Pfam" id="PF09345"/>
    </source>
</evidence>
<proteinExistence type="predicted"/>
<comment type="caution">
    <text evidence="2">The sequence shown here is derived from an EMBL/GenBank/DDBJ whole genome shotgun (WGS) entry which is preliminary data.</text>
</comment>
<evidence type="ECO:0000313" key="2">
    <source>
        <dbReference type="EMBL" id="MDN4166722.1"/>
    </source>
</evidence>
<dbReference type="EMBL" id="JAUHJS010000008">
    <property type="protein sequence ID" value="MDN4166722.1"/>
    <property type="molecule type" value="Genomic_DNA"/>
</dbReference>
<gene>
    <name evidence="2" type="ORF">QWY31_14520</name>
</gene>
<accession>A0ABT8F8A8</accession>
<evidence type="ECO:0000313" key="3">
    <source>
        <dbReference type="Proteomes" id="UP001168552"/>
    </source>
</evidence>
<dbReference type="Pfam" id="PF09345">
    <property type="entry name" value="SiaC"/>
    <property type="match status" value="1"/>
</dbReference>
<dbReference type="Proteomes" id="UP001168552">
    <property type="component" value="Unassembled WGS sequence"/>
</dbReference>
<protein>
    <submittedName>
        <fullName evidence="2">DUF1987 domain-containing protein</fullName>
    </submittedName>
</protein>
<dbReference type="InterPro" id="IPR018530">
    <property type="entry name" value="SiaC"/>
</dbReference>
<organism evidence="2 3">
    <name type="scientific">Shiella aurantiaca</name>
    <dbReference type="NCBI Taxonomy" id="3058365"/>
    <lineage>
        <taxon>Bacteria</taxon>
        <taxon>Pseudomonadati</taxon>
        <taxon>Bacteroidota</taxon>
        <taxon>Cytophagia</taxon>
        <taxon>Cytophagales</taxon>
        <taxon>Shiellaceae</taxon>
        <taxon>Shiella</taxon>
    </lineage>
</organism>
<reference evidence="2" key="1">
    <citation type="submission" date="2023-06" db="EMBL/GenBank/DDBJ databases">
        <title>Cytophagales bacterium Strain LB-30, isolated from soil.</title>
        <authorList>
            <person name="Liu B."/>
        </authorList>
    </citation>
    <scope>NUCLEOTIDE SEQUENCE</scope>
    <source>
        <strain evidence="2">LB-30</strain>
    </source>
</reference>
<dbReference type="RefSeq" id="WP_320005260.1">
    <property type="nucleotide sequence ID" value="NZ_JAUHJS010000008.1"/>
</dbReference>
<keyword evidence="3" id="KW-1185">Reference proteome</keyword>